<dbReference type="AlphaFoldDB" id="A0A1Q5Q165"/>
<dbReference type="OrthoDB" id="6505825at2"/>
<gene>
    <name evidence="1" type="ORF">BSZ39_08600</name>
</gene>
<proteinExistence type="predicted"/>
<keyword evidence="2" id="KW-1185">Reference proteome</keyword>
<evidence type="ECO:0000313" key="1">
    <source>
        <dbReference type="EMBL" id="OKL53604.1"/>
    </source>
</evidence>
<organism evidence="1 2">
    <name type="scientific">Bowdeniella nasicola</name>
    <dbReference type="NCBI Taxonomy" id="208480"/>
    <lineage>
        <taxon>Bacteria</taxon>
        <taxon>Bacillati</taxon>
        <taxon>Actinomycetota</taxon>
        <taxon>Actinomycetes</taxon>
        <taxon>Actinomycetales</taxon>
        <taxon>Actinomycetaceae</taxon>
        <taxon>Bowdeniella</taxon>
    </lineage>
</organism>
<name>A0A1Q5Q165_9ACTO</name>
<reference evidence="2" key="1">
    <citation type="submission" date="2016-12" db="EMBL/GenBank/DDBJ databases">
        <authorList>
            <person name="Meng X."/>
        </authorList>
    </citation>
    <scope>NUCLEOTIDE SEQUENCE [LARGE SCALE GENOMIC DNA]</scope>
    <source>
        <strain evidence="2">DSM 19116</strain>
    </source>
</reference>
<evidence type="ECO:0000313" key="2">
    <source>
        <dbReference type="Proteomes" id="UP000185628"/>
    </source>
</evidence>
<sequence>MAIGSKSCVEGAITVGLVAANIRPCPESRAVWRTVPSVVDTFHSFGTSFGLDGRNRASVSFHPLASHPMVVVRDPWGNRHYFIEGTPKVELIHTLPLEASLSIPPSEAMERALATAPAWCGPLLSPDSPHCTLAIDDREGGVAVVRDADGRELRRGVTAWRDRTAIGLYFPAGATHGAVYLYVTFAQSDSGDGCEATFALSMSGVDTAAATATAATVWESLKQALDASDTTVRAAESGSSASSPVRSTDDAAAAATTIRDFLTTTVRALDFDEAMDLVAQCLGYAAASETAESLADASSPLPLVRASHPAFPAESSADFDTVGTPTNRVVVSSEIGSRGAIVLMGLPEPTREPDHLWDDSDNLFLVYCDAE</sequence>
<dbReference type="RefSeq" id="WP_073716934.1">
    <property type="nucleotide sequence ID" value="NZ_MQVR01000050.1"/>
</dbReference>
<protein>
    <submittedName>
        <fullName evidence="1">Uncharacterized protein</fullName>
    </submittedName>
</protein>
<dbReference type="Proteomes" id="UP000185628">
    <property type="component" value="Unassembled WGS sequence"/>
</dbReference>
<accession>A0A1Q5Q165</accession>
<comment type="caution">
    <text evidence="1">The sequence shown here is derived from an EMBL/GenBank/DDBJ whole genome shotgun (WGS) entry which is preliminary data.</text>
</comment>
<dbReference type="EMBL" id="MQVR01000050">
    <property type="protein sequence ID" value="OKL53604.1"/>
    <property type="molecule type" value="Genomic_DNA"/>
</dbReference>